<dbReference type="AlphaFoldDB" id="A0A972JHF0"/>
<evidence type="ECO:0000259" key="5">
    <source>
        <dbReference type="Pfam" id="PF18962"/>
    </source>
</evidence>
<protein>
    <submittedName>
        <fullName evidence="6">T9SS type A sorting domain-containing protein</fullName>
    </submittedName>
</protein>
<dbReference type="InterPro" id="IPR026444">
    <property type="entry name" value="Secre_tail"/>
</dbReference>
<dbReference type="SUPFAM" id="SSF52058">
    <property type="entry name" value="L domain-like"/>
    <property type="match status" value="2"/>
</dbReference>
<evidence type="ECO:0000256" key="3">
    <source>
        <dbReference type="ARBA" id="ARBA00022737"/>
    </source>
</evidence>
<comment type="caution">
    <text evidence="6">The sequence shown here is derived from an EMBL/GenBank/DDBJ whole genome shotgun (WGS) entry which is preliminary data.</text>
</comment>
<evidence type="ECO:0000313" key="6">
    <source>
        <dbReference type="EMBL" id="NMH27855.1"/>
    </source>
</evidence>
<gene>
    <name evidence="6" type="ORF">G6047_07415</name>
</gene>
<keyword evidence="2 4" id="KW-0732">Signal</keyword>
<evidence type="ECO:0000256" key="4">
    <source>
        <dbReference type="SAM" id="SignalP"/>
    </source>
</evidence>
<dbReference type="GO" id="GO:0035591">
    <property type="term" value="F:signaling adaptor activity"/>
    <property type="evidence" value="ECO:0007669"/>
    <property type="project" value="TreeGrafter"/>
</dbReference>
<dbReference type="InterPro" id="IPR052574">
    <property type="entry name" value="CDIRP"/>
</dbReference>
<dbReference type="Gene3D" id="3.80.10.10">
    <property type="entry name" value="Ribonuclease Inhibitor"/>
    <property type="match status" value="4"/>
</dbReference>
<dbReference type="NCBIfam" id="TIGR04183">
    <property type="entry name" value="Por_Secre_tail"/>
    <property type="match status" value="1"/>
</dbReference>
<evidence type="ECO:0000256" key="2">
    <source>
        <dbReference type="ARBA" id="ARBA00022729"/>
    </source>
</evidence>
<dbReference type="PANTHER" id="PTHR47566">
    <property type="match status" value="1"/>
</dbReference>
<name>A0A972JHF0_9FLAO</name>
<dbReference type="Proteomes" id="UP000712080">
    <property type="component" value="Unassembled WGS sequence"/>
</dbReference>
<accession>A0A972JHF0</accession>
<feature type="chain" id="PRO_5037777033" evidence="4">
    <location>
        <begin position="21"/>
        <end position="874"/>
    </location>
</feature>
<proteinExistence type="predicted"/>
<dbReference type="PANTHER" id="PTHR47566:SF1">
    <property type="entry name" value="PROTEIN NUD1"/>
    <property type="match status" value="1"/>
</dbReference>
<reference evidence="6" key="1">
    <citation type="submission" date="2020-02" db="EMBL/GenBank/DDBJ databases">
        <title>Flavobacterium sp. genome.</title>
        <authorList>
            <person name="Jung H.S."/>
            <person name="Baek J.H."/>
            <person name="Jeon C.O."/>
        </authorList>
    </citation>
    <scope>NUCLEOTIDE SEQUENCE</scope>
    <source>
        <strain evidence="6">SE-s28</strain>
    </source>
</reference>
<keyword evidence="3" id="KW-0677">Repeat</keyword>
<dbReference type="InterPro" id="IPR032675">
    <property type="entry name" value="LRR_dom_sf"/>
</dbReference>
<keyword evidence="7" id="KW-1185">Reference proteome</keyword>
<dbReference type="RefSeq" id="WP_169526909.1">
    <property type="nucleotide sequence ID" value="NZ_JAAMPU010000103.1"/>
</dbReference>
<dbReference type="EMBL" id="JAAMPU010000103">
    <property type="protein sequence ID" value="NMH27855.1"/>
    <property type="molecule type" value="Genomic_DNA"/>
</dbReference>
<evidence type="ECO:0000256" key="1">
    <source>
        <dbReference type="ARBA" id="ARBA00022614"/>
    </source>
</evidence>
<feature type="signal peptide" evidence="4">
    <location>
        <begin position="1"/>
        <end position="20"/>
    </location>
</feature>
<feature type="domain" description="Secretion system C-terminal sorting" evidence="5">
    <location>
        <begin position="801"/>
        <end position="872"/>
    </location>
</feature>
<dbReference type="Pfam" id="PF18962">
    <property type="entry name" value="Por_Secre_tail"/>
    <property type="match status" value="1"/>
</dbReference>
<sequence>MKTILLSITLCFLAVFSLNAQIVNIPDPNFKNFLVNHHYNTNPMVGGTDVYLDSNHDGEIQYSEAAVYTSDIYNHAFFLQGLNISDLTGIEAFQGIEWLNIPDNPLTSLNITGCTSLKKLTANYNNLFTTLTLVNPSLEKIDIACPTITAIDLSGCPALRDINCSNSPLLTNFNVNGCVNVQELRFYQDPLLTSINMGNHYYMTLFQCSQSGLTALDLSSCHSLQYLFVTGNPLTSLNLANGNPQSFVQIIASGIPSLTCIKVDNVAVSDFLWNQTGGYYEFDDWATFSTDCTPPGPCVVSIPDANFKARLLDNEAINTNGNDEIECEEAEAYTGSINVDNSGIADMTGIKAFTHLTSLSCNLNNPSDFSSLDVSNMTSLVSVSCMDNSSIAEFNVSGCTALTTFSVDNFVGMMGEPLRVHANGCTALTGFNAFSWTNTSLDLTGCTALTTLDVSYKHVNFLDITNCSNLTNLSCNNNYLTQLGFNGCDALTTVNCSHNTIASLSASDATALTSLDCSFNLLPTLNVLDNADLTVLNCASNQLPYLLVSNNTHLAQLDCNTNNISYLDVNNNPDLSNLNCSHNNLNALNVSSNVALTMFDCSSNNLGSMNVNSNTALLSFNCGYNNISSQNVSANTVLTTFYCNSNNLSAVDVSSNANLKFFNCSSNDLTQLDLSSCPALLVLDCSLNEITGLDFSTQPNLYQLDCNSNQLTTLDLSSTFWFMLNCSGNQLTSLNLANGHNAISFAAVTTNNPGLTCIQVDDADYSTENWTGDNFAFDAVASFNENCALGLAEPSGLLFSVYPNPVNDVLKITTVDANLIQAVKIVDVNGRVIKTTAFHDVADAEVNVSELASGVYLLTVSSDKNSVTKRIVKN</sequence>
<keyword evidence="1" id="KW-0433">Leucine-rich repeat</keyword>
<organism evidence="6 7">
    <name type="scientific">Flavobacterium silvaticum</name>
    <dbReference type="NCBI Taxonomy" id="1852020"/>
    <lineage>
        <taxon>Bacteria</taxon>
        <taxon>Pseudomonadati</taxon>
        <taxon>Bacteroidota</taxon>
        <taxon>Flavobacteriia</taxon>
        <taxon>Flavobacteriales</taxon>
        <taxon>Flavobacteriaceae</taxon>
        <taxon>Flavobacterium</taxon>
    </lineage>
</organism>
<evidence type="ECO:0000313" key="7">
    <source>
        <dbReference type="Proteomes" id="UP000712080"/>
    </source>
</evidence>